<feature type="binding site" evidence="9">
    <location>
        <position position="53"/>
    </location>
    <ligand>
        <name>ATP</name>
        <dbReference type="ChEBI" id="CHEBI:30616"/>
    </ligand>
</feature>
<evidence type="ECO:0000313" key="12">
    <source>
        <dbReference type="Proteomes" id="UP000055060"/>
    </source>
</evidence>
<feature type="domain" description="Protein kinase" evidence="10">
    <location>
        <begin position="21"/>
        <end position="276"/>
    </location>
</feature>
<dbReference type="InterPro" id="IPR015943">
    <property type="entry name" value="WD40/YVTN_repeat-like_dom_sf"/>
</dbReference>
<keyword evidence="4 9" id="KW-0547">Nucleotide-binding</keyword>
<dbReference type="SMART" id="SM00564">
    <property type="entry name" value="PQQ"/>
    <property type="match status" value="7"/>
</dbReference>
<dbReference type="EMBL" id="DF967972">
    <property type="protein sequence ID" value="GAP14607.1"/>
    <property type="molecule type" value="Genomic_DNA"/>
</dbReference>
<dbReference type="Pfam" id="PF13360">
    <property type="entry name" value="PQQ_2"/>
    <property type="match status" value="1"/>
</dbReference>
<dbReference type="Proteomes" id="UP000055060">
    <property type="component" value="Unassembled WGS sequence"/>
</dbReference>
<dbReference type="Gene3D" id="1.10.510.10">
    <property type="entry name" value="Transferase(Phosphotransferase) domain 1"/>
    <property type="match status" value="1"/>
</dbReference>
<comment type="catalytic activity">
    <reaction evidence="7">
        <text>L-threonyl-[protein] + ATP = O-phospho-L-threonyl-[protein] + ADP + H(+)</text>
        <dbReference type="Rhea" id="RHEA:46608"/>
        <dbReference type="Rhea" id="RHEA-COMP:11060"/>
        <dbReference type="Rhea" id="RHEA-COMP:11605"/>
        <dbReference type="ChEBI" id="CHEBI:15378"/>
        <dbReference type="ChEBI" id="CHEBI:30013"/>
        <dbReference type="ChEBI" id="CHEBI:30616"/>
        <dbReference type="ChEBI" id="CHEBI:61977"/>
        <dbReference type="ChEBI" id="CHEBI:456216"/>
        <dbReference type="EC" id="2.7.11.1"/>
    </reaction>
</comment>
<dbReference type="SUPFAM" id="SSF50998">
    <property type="entry name" value="Quinoprotein alcohol dehydrogenase-like"/>
    <property type="match status" value="2"/>
</dbReference>
<sequence>MNSEQEPVRQLPQGFTLVNRYLVQEVIGVGGMGSVYRARDLHFPNVVKLVAVKEMINSAPDPIVRQTITQNFEREANILVTLNHPSIPKIFDYFTFNERSYLVEEFVHGKDLDQILAESEGFLTEDQVIVWAIELCDVLQYLHTHRPEPIIFRDMKPSNVMVNQQGHIVLVDFGIAKIFKTGQKGTMIGTEGYSPPEQYRGEATPMADIYALGATLHHLITRKDPRLEPPFSFAERPVRQINPAISAEFDAIIQMALKYNPQERFPSAVAMKDALMLTAKKTGALTRLSIHPTTAPEQTIKPLWTFECEDEIRSSPLYDNGSIYIGSYDNNLYSLNATNGEFQWKFPTEGGIVGRPASQDGAIYIGSEDNNVYAISVHTGKLAWSYATEGPIRSSPRIAEGHIFVGSDDGFLYAINLISQRRTWRFDAGAPIRSSPFIAQDYIYAGSEGGELVCLDFRGQSKWQFRAKRAITSSPLVAQGIVFVGSLDSTFYAVDAKSGWAMWRFRMGKGTVSSPCRAENFVFIGSADGNIYCIDATTSKEIWTFKTDHQVSGSPVVYKENLYCGSADGNLYCLDIKNGRLKWKFPTGGPITGTPIVYNGVLYIGSADRIVYALLI</sequence>
<evidence type="ECO:0000259" key="10">
    <source>
        <dbReference type="PROSITE" id="PS50011"/>
    </source>
</evidence>
<evidence type="ECO:0000256" key="8">
    <source>
        <dbReference type="ARBA" id="ARBA00048679"/>
    </source>
</evidence>
<evidence type="ECO:0000256" key="7">
    <source>
        <dbReference type="ARBA" id="ARBA00047899"/>
    </source>
</evidence>
<dbReference type="PROSITE" id="PS50011">
    <property type="entry name" value="PROTEIN_KINASE_DOM"/>
    <property type="match status" value="1"/>
</dbReference>
<dbReference type="Pfam" id="PF00069">
    <property type="entry name" value="Pkinase"/>
    <property type="match status" value="1"/>
</dbReference>
<evidence type="ECO:0000313" key="11">
    <source>
        <dbReference type="EMBL" id="GAP14607.1"/>
    </source>
</evidence>
<proteinExistence type="predicted"/>
<organism evidence="11">
    <name type="scientific">Longilinea arvoryzae</name>
    <dbReference type="NCBI Taxonomy" id="360412"/>
    <lineage>
        <taxon>Bacteria</taxon>
        <taxon>Bacillati</taxon>
        <taxon>Chloroflexota</taxon>
        <taxon>Anaerolineae</taxon>
        <taxon>Anaerolineales</taxon>
        <taxon>Anaerolineaceae</taxon>
        <taxon>Longilinea</taxon>
    </lineage>
</organism>
<keyword evidence="5 11" id="KW-0418">Kinase</keyword>
<name>A0A0S7BAE8_9CHLR</name>
<dbReference type="PROSITE" id="PS00107">
    <property type="entry name" value="PROTEIN_KINASE_ATP"/>
    <property type="match status" value="1"/>
</dbReference>
<evidence type="ECO:0000256" key="3">
    <source>
        <dbReference type="ARBA" id="ARBA00022679"/>
    </source>
</evidence>
<dbReference type="STRING" id="360412.LARV_02380"/>
<protein>
    <recommendedName>
        <fullName evidence="1">non-specific serine/threonine protein kinase</fullName>
        <ecNumber evidence="1">2.7.11.1</ecNumber>
    </recommendedName>
</protein>
<dbReference type="PANTHER" id="PTHR24363:SF0">
    <property type="entry name" value="SERINE_THREONINE KINASE LIKE DOMAIN CONTAINING 1"/>
    <property type="match status" value="1"/>
</dbReference>
<dbReference type="InterPro" id="IPR017441">
    <property type="entry name" value="Protein_kinase_ATP_BS"/>
</dbReference>
<dbReference type="InterPro" id="IPR000719">
    <property type="entry name" value="Prot_kinase_dom"/>
</dbReference>
<evidence type="ECO:0000256" key="4">
    <source>
        <dbReference type="ARBA" id="ARBA00022741"/>
    </source>
</evidence>
<dbReference type="Gene3D" id="2.130.10.10">
    <property type="entry name" value="YVTN repeat-like/Quinoprotein amine dehydrogenase"/>
    <property type="match status" value="2"/>
</dbReference>
<evidence type="ECO:0000256" key="1">
    <source>
        <dbReference type="ARBA" id="ARBA00012513"/>
    </source>
</evidence>
<evidence type="ECO:0000256" key="6">
    <source>
        <dbReference type="ARBA" id="ARBA00022840"/>
    </source>
</evidence>
<evidence type="ECO:0000256" key="5">
    <source>
        <dbReference type="ARBA" id="ARBA00022777"/>
    </source>
</evidence>
<comment type="catalytic activity">
    <reaction evidence="8">
        <text>L-seryl-[protein] + ATP = O-phospho-L-seryl-[protein] + ADP + H(+)</text>
        <dbReference type="Rhea" id="RHEA:17989"/>
        <dbReference type="Rhea" id="RHEA-COMP:9863"/>
        <dbReference type="Rhea" id="RHEA-COMP:11604"/>
        <dbReference type="ChEBI" id="CHEBI:15378"/>
        <dbReference type="ChEBI" id="CHEBI:29999"/>
        <dbReference type="ChEBI" id="CHEBI:30616"/>
        <dbReference type="ChEBI" id="CHEBI:83421"/>
        <dbReference type="ChEBI" id="CHEBI:456216"/>
        <dbReference type="EC" id="2.7.11.1"/>
    </reaction>
</comment>
<dbReference type="SMART" id="SM00220">
    <property type="entry name" value="S_TKc"/>
    <property type="match status" value="1"/>
</dbReference>
<keyword evidence="12" id="KW-1185">Reference proteome</keyword>
<accession>A0A0S7BAE8</accession>
<keyword evidence="3" id="KW-0808">Transferase</keyword>
<dbReference type="Gene3D" id="3.30.200.20">
    <property type="entry name" value="Phosphorylase Kinase, domain 1"/>
    <property type="match status" value="1"/>
</dbReference>
<dbReference type="InterPro" id="IPR018391">
    <property type="entry name" value="PQQ_b-propeller_rpt"/>
</dbReference>
<keyword evidence="6 9" id="KW-0067">ATP-binding</keyword>
<dbReference type="RefSeq" id="WP_075073850.1">
    <property type="nucleotide sequence ID" value="NZ_DF967972.1"/>
</dbReference>
<dbReference type="InterPro" id="IPR011009">
    <property type="entry name" value="Kinase-like_dom_sf"/>
</dbReference>
<dbReference type="CDD" id="cd14014">
    <property type="entry name" value="STKc_PknB_like"/>
    <property type="match status" value="1"/>
</dbReference>
<keyword evidence="2 11" id="KW-0723">Serine/threonine-protein kinase</keyword>
<dbReference type="EC" id="2.7.11.1" evidence="1"/>
<evidence type="ECO:0000256" key="2">
    <source>
        <dbReference type="ARBA" id="ARBA00022527"/>
    </source>
</evidence>
<dbReference type="InterPro" id="IPR011047">
    <property type="entry name" value="Quinoprotein_ADH-like_sf"/>
</dbReference>
<evidence type="ECO:0000256" key="9">
    <source>
        <dbReference type="PROSITE-ProRule" id="PRU10141"/>
    </source>
</evidence>
<dbReference type="AlphaFoldDB" id="A0A0S7BAE8"/>
<dbReference type="InterPro" id="IPR002372">
    <property type="entry name" value="PQQ_rpt_dom"/>
</dbReference>
<dbReference type="GO" id="GO:0005524">
    <property type="term" value="F:ATP binding"/>
    <property type="evidence" value="ECO:0007669"/>
    <property type="project" value="UniProtKB-UniRule"/>
</dbReference>
<dbReference type="Pfam" id="PF13570">
    <property type="entry name" value="Beta-prop_ACSF4"/>
    <property type="match status" value="1"/>
</dbReference>
<dbReference type="SUPFAM" id="SSF56112">
    <property type="entry name" value="Protein kinase-like (PK-like)"/>
    <property type="match status" value="1"/>
</dbReference>
<dbReference type="GO" id="GO:0004674">
    <property type="term" value="F:protein serine/threonine kinase activity"/>
    <property type="evidence" value="ECO:0007669"/>
    <property type="project" value="UniProtKB-KW"/>
</dbReference>
<gene>
    <name evidence="11" type="ORF">LARV_02380</name>
</gene>
<dbReference type="PANTHER" id="PTHR24363">
    <property type="entry name" value="SERINE/THREONINE PROTEIN KINASE"/>
    <property type="match status" value="1"/>
</dbReference>
<reference evidence="11" key="1">
    <citation type="submission" date="2015-07" db="EMBL/GenBank/DDBJ databases">
        <title>Draft Genome Sequences of Anaerolinea thermolimosa IMO-1, Bellilinea caldifistulae GOMI-1, Leptolinea tardivitalis YMTK-2, Levilinea saccharolytica KIBI-1,Longilinea arvoryzae KOME-1, Previously Described as Members of the Anaerolineaceae (Chloroflexi).</title>
        <authorList>
            <person name="Sekiguchi Y."/>
            <person name="Ohashi A."/>
            <person name="Matsuura N."/>
            <person name="Tourlousse M.D."/>
        </authorList>
    </citation>
    <scope>NUCLEOTIDE SEQUENCE [LARGE SCALE GENOMIC DNA]</scope>
    <source>
        <strain evidence="11">KOME-1</strain>
    </source>
</reference>